<protein>
    <recommendedName>
        <fullName evidence="3">Origin recognition complex subunit 4</fullName>
    </recommendedName>
</protein>
<dbReference type="Gene3D" id="3.40.50.300">
    <property type="entry name" value="P-loop containing nucleotide triphosphate hydrolases"/>
    <property type="match status" value="1"/>
</dbReference>
<dbReference type="SMART" id="SM00382">
    <property type="entry name" value="AAA"/>
    <property type="match status" value="1"/>
</dbReference>
<evidence type="ECO:0000256" key="2">
    <source>
        <dbReference type="ARBA" id="ARBA00005334"/>
    </source>
</evidence>
<dbReference type="EMBL" id="ML977181">
    <property type="protein sequence ID" value="KAF1982756.1"/>
    <property type="molecule type" value="Genomic_DNA"/>
</dbReference>
<dbReference type="OrthoDB" id="343623at2759"/>
<proteinExistence type="inferred from homology"/>
<evidence type="ECO:0000256" key="1">
    <source>
        <dbReference type="ARBA" id="ARBA00004123"/>
    </source>
</evidence>
<evidence type="ECO:0000256" key="5">
    <source>
        <dbReference type="ARBA" id="ARBA00023125"/>
    </source>
</evidence>
<sequence>MSTPRSSKRRKTFNADDTSTPAKNNTGTPYAWNGSLRKLPRRNNNVVLNGHDTQPGADNVQESDLEKDTTEPNSAKRRRVDVYDDIDGAFGPDRTSERKRRRTGGLQETEEVGLTAPPKKKPRGRKSAIEGEEAEQMPKGKSPRNAGPQMKVPTASKQLSARRSKRNTVETVSPLSDRESGEEVGIESGDIPHASRMPPDDSTPEDFDMDESPPPQVRPTKPSIQTPRSRRTMNRTDHAGNSLEDLATQDHSNTIEDTTPYPGARSWLQKLISLRSPGNGKKTEKEKQVALVEDFLPVELEEQSESMDIDQATDSNSPDEQASFFLLKKVVLEKLTARRPIPLTGLEDECGKVRSLVKQTVSAGEGNSMLVIGARGSGKSTLVNEVIRDLSKEHKANFHVIRLNGFIHTDDKIALRDIWRQLGREMEIEEDGTGKSYADTLAKLLALLAHPSEISGQESDEVAKSVIFVMDEFDLFTTHPRQTLLYNLFDIAQSRKAPIAVLGLTTRIDVAESLEKRVKSRFSHRYVHISLPKSLHLFQEICKAALGVTPEELDKDELDRVSAVPELTDGTSKSNKSATQGKDVLTAWNDAVQSLFSNEIFLDKTLAPHYYTTKSLSAAFSSLVLPLAKVNDSSSLIKTFTTSHNPSTTLAPPPSSLSLLPSLSDLSLSLLIATARLDILHDADTANLSLAYAEYTSLVSKARLQTQAAGVNVTGAGMRVFGKNVARGAWEGLVDIGLLIPVMGGVNGGGMVRCDVSLEEIGEVIRGMGVGGQMERWCRQL</sequence>
<dbReference type="GO" id="GO:0005664">
    <property type="term" value="C:nuclear origin of replication recognition complex"/>
    <property type="evidence" value="ECO:0007669"/>
    <property type="project" value="TreeGrafter"/>
</dbReference>
<gene>
    <name evidence="9" type="ORF">K402DRAFT_397281</name>
</gene>
<dbReference type="GO" id="GO:0006270">
    <property type="term" value="P:DNA replication initiation"/>
    <property type="evidence" value="ECO:0007669"/>
    <property type="project" value="TreeGrafter"/>
</dbReference>
<dbReference type="CDD" id="cd00009">
    <property type="entry name" value="AAA"/>
    <property type="match status" value="1"/>
</dbReference>
<evidence type="ECO:0000256" key="6">
    <source>
        <dbReference type="ARBA" id="ARBA00023242"/>
    </source>
</evidence>
<dbReference type="FunFam" id="3.40.50.300:FF:001597">
    <property type="entry name" value="Origin recognition complex subunit Orc4"/>
    <property type="match status" value="1"/>
</dbReference>
<evidence type="ECO:0000256" key="7">
    <source>
        <dbReference type="SAM" id="MobiDB-lite"/>
    </source>
</evidence>
<keyword evidence="6" id="KW-0539">Nucleus</keyword>
<name>A0A6G1GP60_9PEZI</name>
<dbReference type="GO" id="GO:0016787">
    <property type="term" value="F:hydrolase activity"/>
    <property type="evidence" value="ECO:0007669"/>
    <property type="project" value="UniProtKB-KW"/>
</dbReference>
<dbReference type="GO" id="GO:0003688">
    <property type="term" value="F:DNA replication origin binding"/>
    <property type="evidence" value="ECO:0007669"/>
    <property type="project" value="TreeGrafter"/>
</dbReference>
<dbReference type="InterPro" id="IPR032705">
    <property type="entry name" value="ORC4_C"/>
</dbReference>
<feature type="region of interest" description="Disordered" evidence="7">
    <location>
        <begin position="1"/>
        <end position="242"/>
    </location>
</feature>
<keyword evidence="5" id="KW-0238">DNA-binding</keyword>
<dbReference type="Pfam" id="PF14629">
    <property type="entry name" value="ORC4_C"/>
    <property type="match status" value="1"/>
</dbReference>
<dbReference type="InterPro" id="IPR003593">
    <property type="entry name" value="AAA+_ATPase"/>
</dbReference>
<evidence type="ECO:0000256" key="3">
    <source>
        <dbReference type="ARBA" id="ARBA00019083"/>
    </source>
</evidence>
<keyword evidence="10" id="KW-1185">Reference proteome</keyword>
<dbReference type="Proteomes" id="UP000800041">
    <property type="component" value="Unassembled WGS sequence"/>
</dbReference>
<reference evidence="9" key="1">
    <citation type="journal article" date="2020" name="Stud. Mycol.">
        <title>101 Dothideomycetes genomes: a test case for predicting lifestyles and emergence of pathogens.</title>
        <authorList>
            <person name="Haridas S."/>
            <person name="Albert R."/>
            <person name="Binder M."/>
            <person name="Bloem J."/>
            <person name="Labutti K."/>
            <person name="Salamov A."/>
            <person name="Andreopoulos B."/>
            <person name="Baker S."/>
            <person name="Barry K."/>
            <person name="Bills G."/>
            <person name="Bluhm B."/>
            <person name="Cannon C."/>
            <person name="Castanera R."/>
            <person name="Culley D."/>
            <person name="Daum C."/>
            <person name="Ezra D."/>
            <person name="Gonzalez J."/>
            <person name="Henrissat B."/>
            <person name="Kuo A."/>
            <person name="Liang C."/>
            <person name="Lipzen A."/>
            <person name="Lutzoni F."/>
            <person name="Magnuson J."/>
            <person name="Mondo S."/>
            <person name="Nolan M."/>
            <person name="Ohm R."/>
            <person name="Pangilinan J."/>
            <person name="Park H.-J."/>
            <person name="Ramirez L."/>
            <person name="Alfaro M."/>
            <person name="Sun H."/>
            <person name="Tritt A."/>
            <person name="Yoshinaga Y."/>
            <person name="Zwiers L.-H."/>
            <person name="Turgeon B."/>
            <person name="Goodwin S."/>
            <person name="Spatafora J."/>
            <person name="Crous P."/>
            <person name="Grigoriev I."/>
        </authorList>
    </citation>
    <scope>NUCLEOTIDE SEQUENCE</scope>
    <source>
        <strain evidence="9">CBS 113979</strain>
    </source>
</reference>
<dbReference type="PANTHER" id="PTHR12087:SF0">
    <property type="entry name" value="ORIGIN RECOGNITION COMPLEX SUBUNIT 4"/>
    <property type="match status" value="1"/>
</dbReference>
<dbReference type="SUPFAM" id="SSF52540">
    <property type="entry name" value="P-loop containing nucleoside triphosphate hydrolases"/>
    <property type="match status" value="1"/>
</dbReference>
<feature type="compositionally biased region" description="Basic residues" evidence="7">
    <location>
        <begin position="1"/>
        <end position="12"/>
    </location>
</feature>
<evidence type="ECO:0000313" key="10">
    <source>
        <dbReference type="Proteomes" id="UP000800041"/>
    </source>
</evidence>
<evidence type="ECO:0000256" key="4">
    <source>
        <dbReference type="ARBA" id="ARBA00022705"/>
    </source>
</evidence>
<dbReference type="InterPro" id="IPR016527">
    <property type="entry name" value="ORC4"/>
</dbReference>
<feature type="compositionally biased region" description="Acidic residues" evidence="7">
    <location>
        <begin position="202"/>
        <end position="211"/>
    </location>
</feature>
<dbReference type="Pfam" id="PF13191">
    <property type="entry name" value="AAA_16"/>
    <property type="match status" value="1"/>
</dbReference>
<feature type="compositionally biased region" description="Polar residues" evidence="7">
    <location>
        <begin position="15"/>
        <end position="28"/>
    </location>
</feature>
<dbReference type="PANTHER" id="PTHR12087">
    <property type="entry name" value="ORIGIN RECOGNITION COMPLEX SUBUNIT 4"/>
    <property type="match status" value="1"/>
</dbReference>
<comment type="similarity">
    <text evidence="2">Belongs to the ORC4 family.</text>
</comment>
<dbReference type="AlphaFoldDB" id="A0A6G1GP60"/>
<feature type="domain" description="AAA+ ATPase" evidence="8">
    <location>
        <begin position="365"/>
        <end position="532"/>
    </location>
</feature>
<comment type="subcellular location">
    <subcellularLocation>
        <location evidence="1">Nucleus</location>
    </subcellularLocation>
</comment>
<evidence type="ECO:0000313" key="9">
    <source>
        <dbReference type="EMBL" id="KAF1982756.1"/>
    </source>
</evidence>
<keyword evidence="4" id="KW-0235">DNA replication</keyword>
<keyword evidence="9" id="KW-0378">Hydrolase</keyword>
<organism evidence="9 10">
    <name type="scientific">Aulographum hederae CBS 113979</name>
    <dbReference type="NCBI Taxonomy" id="1176131"/>
    <lineage>
        <taxon>Eukaryota</taxon>
        <taxon>Fungi</taxon>
        <taxon>Dikarya</taxon>
        <taxon>Ascomycota</taxon>
        <taxon>Pezizomycotina</taxon>
        <taxon>Dothideomycetes</taxon>
        <taxon>Pleosporomycetidae</taxon>
        <taxon>Aulographales</taxon>
        <taxon>Aulographaceae</taxon>
    </lineage>
</organism>
<dbReference type="InterPro" id="IPR041664">
    <property type="entry name" value="AAA_16"/>
</dbReference>
<dbReference type="InterPro" id="IPR027417">
    <property type="entry name" value="P-loop_NTPase"/>
</dbReference>
<accession>A0A6G1GP60</accession>
<evidence type="ECO:0000259" key="8">
    <source>
        <dbReference type="SMART" id="SM00382"/>
    </source>
</evidence>